<name>A0A1J8QMT5_9AGAM</name>
<feature type="region of interest" description="Disordered" evidence="1">
    <location>
        <begin position="1"/>
        <end position="37"/>
    </location>
</feature>
<evidence type="ECO:0000256" key="1">
    <source>
        <dbReference type="SAM" id="MobiDB-lite"/>
    </source>
</evidence>
<gene>
    <name evidence="2" type="ORF">AZE42_04268</name>
</gene>
<feature type="compositionally biased region" description="Low complexity" evidence="1">
    <location>
        <begin position="13"/>
        <end position="37"/>
    </location>
</feature>
<feature type="compositionally biased region" description="Pro residues" evidence="1">
    <location>
        <begin position="1"/>
        <end position="12"/>
    </location>
</feature>
<keyword evidence="3" id="KW-1185">Reference proteome</keyword>
<accession>A0A1J8QMT5</accession>
<dbReference type="Proteomes" id="UP000183567">
    <property type="component" value="Unassembled WGS sequence"/>
</dbReference>
<reference evidence="2 3" key="1">
    <citation type="submission" date="2016-03" db="EMBL/GenBank/DDBJ databases">
        <title>Comparative genomics of the ectomycorrhizal sister species Rhizopogon vinicolor and Rhizopogon vesiculosus (Basidiomycota: Boletales) reveals a divergence of the mating type B locus.</title>
        <authorList>
            <person name="Mujic A.B."/>
            <person name="Kuo A."/>
            <person name="Tritt A."/>
            <person name="Lipzen A."/>
            <person name="Chen C."/>
            <person name="Johnson J."/>
            <person name="Sharma A."/>
            <person name="Barry K."/>
            <person name="Grigoriev I.V."/>
            <person name="Spatafora J.W."/>
        </authorList>
    </citation>
    <scope>NUCLEOTIDE SEQUENCE [LARGE SCALE GENOMIC DNA]</scope>
    <source>
        <strain evidence="2 3">AM-OR11-056</strain>
    </source>
</reference>
<organism evidence="2 3">
    <name type="scientific">Rhizopogon vesiculosus</name>
    <dbReference type="NCBI Taxonomy" id="180088"/>
    <lineage>
        <taxon>Eukaryota</taxon>
        <taxon>Fungi</taxon>
        <taxon>Dikarya</taxon>
        <taxon>Basidiomycota</taxon>
        <taxon>Agaricomycotina</taxon>
        <taxon>Agaricomycetes</taxon>
        <taxon>Agaricomycetidae</taxon>
        <taxon>Boletales</taxon>
        <taxon>Suillineae</taxon>
        <taxon>Rhizopogonaceae</taxon>
        <taxon>Rhizopogon</taxon>
    </lineage>
</organism>
<dbReference type="EMBL" id="LVVM01005389">
    <property type="protein sequence ID" value="OJA10722.1"/>
    <property type="molecule type" value="Genomic_DNA"/>
</dbReference>
<comment type="caution">
    <text evidence="2">The sequence shown here is derived from an EMBL/GenBank/DDBJ whole genome shotgun (WGS) entry which is preliminary data.</text>
</comment>
<proteinExistence type="predicted"/>
<sequence length="209" mass="22100">MLPLMLPLPVPPSASTHASGSTPASASTHTSGSTFASASTHASGSTFASASTHASGSTSASTSAPALCPSLLLPASQKSHFRFCLCYHPELTSLNPDPTSYDHSSTYSESQISDFILLQLNQRLRRLPFPPHLPIANDLNKSSCIRTGNLFRAVQHQPDYMPALSVSAVSHTTSTSAKASSYGITKPLRPVEGVRLEGRLVNSQGLQLR</sequence>
<evidence type="ECO:0000313" key="2">
    <source>
        <dbReference type="EMBL" id="OJA10722.1"/>
    </source>
</evidence>
<evidence type="ECO:0000313" key="3">
    <source>
        <dbReference type="Proteomes" id="UP000183567"/>
    </source>
</evidence>
<protein>
    <submittedName>
        <fullName evidence="2">Uncharacterized protein</fullName>
    </submittedName>
</protein>
<dbReference type="AlphaFoldDB" id="A0A1J8QMT5"/>